<dbReference type="Proteomes" id="UP000541810">
    <property type="component" value="Unassembled WGS sequence"/>
</dbReference>
<evidence type="ECO:0000256" key="1">
    <source>
        <dbReference type="ARBA" id="ARBA00022801"/>
    </source>
</evidence>
<name>A0A7X0LMW5_9BACT</name>
<evidence type="ECO:0000313" key="4">
    <source>
        <dbReference type="Proteomes" id="UP000541810"/>
    </source>
</evidence>
<organism evidence="3 4">
    <name type="scientific">Algisphaera agarilytica</name>
    <dbReference type="NCBI Taxonomy" id="1385975"/>
    <lineage>
        <taxon>Bacteria</taxon>
        <taxon>Pseudomonadati</taxon>
        <taxon>Planctomycetota</taxon>
        <taxon>Phycisphaerae</taxon>
        <taxon>Phycisphaerales</taxon>
        <taxon>Phycisphaeraceae</taxon>
        <taxon>Algisphaera</taxon>
    </lineage>
</organism>
<dbReference type="Pfam" id="PF07228">
    <property type="entry name" value="SpoIIE"/>
    <property type="match status" value="1"/>
</dbReference>
<reference evidence="3 4" key="1">
    <citation type="submission" date="2020-08" db="EMBL/GenBank/DDBJ databases">
        <title>Genomic Encyclopedia of Type Strains, Phase IV (KMG-IV): sequencing the most valuable type-strain genomes for metagenomic binning, comparative biology and taxonomic classification.</title>
        <authorList>
            <person name="Goeker M."/>
        </authorList>
    </citation>
    <scope>NUCLEOTIDE SEQUENCE [LARGE SCALE GENOMIC DNA]</scope>
    <source>
        <strain evidence="3 4">DSM 103725</strain>
    </source>
</reference>
<feature type="domain" description="PPM-type phosphatase" evidence="2">
    <location>
        <begin position="177"/>
        <end position="404"/>
    </location>
</feature>
<dbReference type="PANTHER" id="PTHR43156:SF2">
    <property type="entry name" value="STAGE II SPORULATION PROTEIN E"/>
    <property type="match status" value="1"/>
</dbReference>
<dbReference type="RefSeq" id="WP_184678914.1">
    <property type="nucleotide sequence ID" value="NZ_JACHGY010000001.1"/>
</dbReference>
<accession>A0A7X0LMW5</accession>
<dbReference type="Gene3D" id="3.60.40.10">
    <property type="entry name" value="PPM-type phosphatase domain"/>
    <property type="match status" value="1"/>
</dbReference>
<keyword evidence="1 3" id="KW-0378">Hydrolase</keyword>
<sequence>MLGSTLLVVADTEDGGVRGLAAAQALIEALGENERPTLQTVNALAVISGEFELTGRMLAWVWLESADADSHEFALCSEFQEKNIPVLVSRSGMSEPLGTALDNGVVACPMDASTPEVKLVISGLSAQMSTVHALSIESRMLQAQSKGMAGQFDKIDEELRMAVKIQREFLPKQLPDLDGVGFDVMWRPASYVSGDIYDVERLDEHHVGVFIADAVGHGVPAALVSIFIKQSIQTRQITPGIGPGYRILPPGEALSTLNKAMIELDAGSASLGTAAYGVIDTRTQRLTIARAGHPAPLLLRGDGQTQWLEPDGAMLGIFEEEVFEELVIDLEDGDRFLLYSDGFEVAFPGRGEKGRLANEHYTKEFEGLRKGSGQQALDFLQSRLDLQSGSLNQRDDLTVICTSVTANADVVAQRAAMDAVDARSVA</sequence>
<keyword evidence="4" id="KW-1185">Reference proteome</keyword>
<evidence type="ECO:0000313" key="3">
    <source>
        <dbReference type="EMBL" id="MBB6431448.1"/>
    </source>
</evidence>
<dbReference type="EMBL" id="JACHGY010000001">
    <property type="protein sequence ID" value="MBB6431448.1"/>
    <property type="molecule type" value="Genomic_DNA"/>
</dbReference>
<dbReference type="GO" id="GO:0016791">
    <property type="term" value="F:phosphatase activity"/>
    <property type="evidence" value="ECO:0007669"/>
    <property type="project" value="TreeGrafter"/>
</dbReference>
<protein>
    <submittedName>
        <fullName evidence="3">Sigma-B regulation protein RsbU (Phosphoserine phosphatase)</fullName>
        <ecNumber evidence="3">3.1.3.3</ecNumber>
    </submittedName>
</protein>
<comment type="caution">
    <text evidence="3">The sequence shown here is derived from an EMBL/GenBank/DDBJ whole genome shotgun (WGS) entry which is preliminary data.</text>
</comment>
<dbReference type="SUPFAM" id="SSF81606">
    <property type="entry name" value="PP2C-like"/>
    <property type="match status" value="1"/>
</dbReference>
<dbReference type="SMART" id="SM00331">
    <property type="entry name" value="PP2C_SIG"/>
    <property type="match status" value="1"/>
</dbReference>
<dbReference type="PANTHER" id="PTHR43156">
    <property type="entry name" value="STAGE II SPORULATION PROTEIN E-RELATED"/>
    <property type="match status" value="1"/>
</dbReference>
<evidence type="ECO:0000259" key="2">
    <source>
        <dbReference type="SMART" id="SM00331"/>
    </source>
</evidence>
<dbReference type="InterPro" id="IPR001932">
    <property type="entry name" value="PPM-type_phosphatase-like_dom"/>
</dbReference>
<dbReference type="EC" id="3.1.3.3" evidence="3"/>
<proteinExistence type="predicted"/>
<dbReference type="AlphaFoldDB" id="A0A7X0LMW5"/>
<gene>
    <name evidence="3" type="ORF">HNQ40_003254</name>
</gene>
<dbReference type="InterPro" id="IPR052016">
    <property type="entry name" value="Bact_Sigma-Reg"/>
</dbReference>
<dbReference type="InterPro" id="IPR036457">
    <property type="entry name" value="PPM-type-like_dom_sf"/>
</dbReference>